<dbReference type="PANTHER" id="PTHR31973:SF198">
    <property type="entry name" value="TRANSCRIPTION FACTOR INTERACTOR AND REGULATOR CCHC(ZN) FAMILY"/>
    <property type="match status" value="1"/>
</dbReference>
<evidence type="ECO:0000313" key="2">
    <source>
        <dbReference type="EMBL" id="RYR07812.1"/>
    </source>
</evidence>
<dbReference type="PANTHER" id="PTHR31973">
    <property type="entry name" value="POLYPROTEIN, PUTATIVE-RELATED"/>
    <property type="match status" value="1"/>
</dbReference>
<evidence type="ECO:0008006" key="4">
    <source>
        <dbReference type="Google" id="ProtNLM"/>
    </source>
</evidence>
<name>A0A444Z0U4_ARAHY</name>
<evidence type="ECO:0000313" key="3">
    <source>
        <dbReference type="Proteomes" id="UP000289738"/>
    </source>
</evidence>
<comment type="caution">
    <text evidence="2">The sequence shown here is derived from an EMBL/GenBank/DDBJ whole genome shotgun (WGS) entry which is preliminary data.</text>
</comment>
<reference evidence="2 3" key="1">
    <citation type="submission" date="2019-01" db="EMBL/GenBank/DDBJ databases">
        <title>Sequencing of cultivated peanut Arachis hypogaea provides insights into genome evolution and oil improvement.</title>
        <authorList>
            <person name="Chen X."/>
        </authorList>
    </citation>
    <scope>NUCLEOTIDE SEQUENCE [LARGE SCALE GENOMIC DNA]</scope>
    <source>
        <strain evidence="3">cv. Fuhuasheng</strain>
        <tissue evidence="2">Leaves</tissue>
    </source>
</reference>
<dbReference type="EMBL" id="SDMP01000015">
    <property type="protein sequence ID" value="RYR07812.1"/>
    <property type="molecule type" value="Genomic_DNA"/>
</dbReference>
<dbReference type="Proteomes" id="UP000289738">
    <property type="component" value="Chromosome B05"/>
</dbReference>
<protein>
    <recommendedName>
        <fullName evidence="4">Transposase MuDR plant domain-containing protein</fullName>
    </recommendedName>
</protein>
<keyword evidence="3" id="KW-1185">Reference proteome</keyword>
<sequence>MKSKPQFLPRRITRSQAVRTYRRSANKGKEALHVNLTINDNSSDDDSSEDSSFKPIQEDSSSSEDNASISKPRNKKLKDIKRGAYAAAKTKENIIQPDDALVEDVSYGEVDLGFVGTPGIVDVYEALDVGAEFDGANSWHSEEMKTPFNSEDELQSDKDSDEFPIFRNGVRFGELQLQVGMKFNTKYEFRKAVGEDCDDSCWKIKTFNDDHTCARENTNRDANRAWVASKLVNKVRKYPNFKECEAVVYFRTKCDLMLNRNSIARALADARNVVYGDEKTQYAKIRDYAETLLKTNSGSMV</sequence>
<gene>
    <name evidence="2" type="ORF">Ahy_B05g075262</name>
</gene>
<evidence type="ECO:0000256" key="1">
    <source>
        <dbReference type="SAM" id="MobiDB-lite"/>
    </source>
</evidence>
<dbReference type="AlphaFoldDB" id="A0A444Z0U4"/>
<feature type="region of interest" description="Disordered" evidence="1">
    <location>
        <begin position="1"/>
        <end position="75"/>
    </location>
</feature>
<proteinExistence type="predicted"/>
<accession>A0A444Z0U4</accession>
<organism evidence="2 3">
    <name type="scientific">Arachis hypogaea</name>
    <name type="common">Peanut</name>
    <dbReference type="NCBI Taxonomy" id="3818"/>
    <lineage>
        <taxon>Eukaryota</taxon>
        <taxon>Viridiplantae</taxon>
        <taxon>Streptophyta</taxon>
        <taxon>Embryophyta</taxon>
        <taxon>Tracheophyta</taxon>
        <taxon>Spermatophyta</taxon>
        <taxon>Magnoliopsida</taxon>
        <taxon>eudicotyledons</taxon>
        <taxon>Gunneridae</taxon>
        <taxon>Pentapetalae</taxon>
        <taxon>rosids</taxon>
        <taxon>fabids</taxon>
        <taxon>Fabales</taxon>
        <taxon>Fabaceae</taxon>
        <taxon>Papilionoideae</taxon>
        <taxon>50 kb inversion clade</taxon>
        <taxon>dalbergioids sensu lato</taxon>
        <taxon>Dalbergieae</taxon>
        <taxon>Pterocarpus clade</taxon>
        <taxon>Arachis</taxon>
    </lineage>
</organism>